<dbReference type="SUPFAM" id="SSF51197">
    <property type="entry name" value="Clavaminate synthase-like"/>
    <property type="match status" value="1"/>
</dbReference>
<dbReference type="InterPro" id="IPR042098">
    <property type="entry name" value="TauD-like_sf"/>
</dbReference>
<sequence>MKHIHDAWQLCTTTPLVTYELQPPGATSLKVITGPEYGGDTLWSSGYALYSSLSPGFQTYLEGLSALHSGVAQAEGARAAGLPVRRKEIETIHPVVRVHPATGWKSVFVNPGFTRSIVGIPKAESDAILTFLFRQISENPDHQVRFKWTPNTVAIWDNRVVTHSATFDFWPATRHALRTTPHGEKPISVADYEKQTGKRARDRQLVIWEQQGIQVEQSGSDATKKRGYND</sequence>
<evidence type="ECO:0000256" key="1">
    <source>
        <dbReference type="ARBA" id="ARBA00005896"/>
    </source>
</evidence>
<evidence type="ECO:0000256" key="3">
    <source>
        <dbReference type="ARBA" id="ARBA00022964"/>
    </source>
</evidence>
<dbReference type="InterPro" id="IPR051323">
    <property type="entry name" value="AtsK-like"/>
</dbReference>
<dbReference type="PANTHER" id="PTHR30468:SF31">
    <property type="entry name" value="ALPHA-KETOGLUTARATE-DEPENDENT SULFONATE DIOXYGENASE-RELATED"/>
    <property type="match status" value="1"/>
</dbReference>
<dbReference type="EMBL" id="JABCKI010005875">
    <property type="protein sequence ID" value="KAG5636948.1"/>
    <property type="molecule type" value="Genomic_DNA"/>
</dbReference>
<keyword evidence="5" id="KW-0408">Iron</keyword>
<feature type="domain" description="TauD/TfdA-like" evidence="6">
    <location>
        <begin position="18"/>
        <end position="180"/>
    </location>
</feature>
<dbReference type="AlphaFoldDB" id="A0A9P7FVA8"/>
<dbReference type="InterPro" id="IPR003819">
    <property type="entry name" value="TauD/TfdA-like"/>
</dbReference>
<keyword evidence="4" id="KW-0560">Oxidoreductase</keyword>
<gene>
    <name evidence="7" type="ORF">H0H81_006296</name>
</gene>
<protein>
    <recommendedName>
        <fullName evidence="6">TauD/TfdA-like domain-containing protein</fullName>
    </recommendedName>
</protein>
<dbReference type="GO" id="GO:0005737">
    <property type="term" value="C:cytoplasm"/>
    <property type="evidence" value="ECO:0007669"/>
    <property type="project" value="TreeGrafter"/>
</dbReference>
<comment type="similarity">
    <text evidence="1">Belongs to the TfdA dioxygenase family.</text>
</comment>
<dbReference type="GO" id="GO:0016706">
    <property type="term" value="F:2-oxoglutarate-dependent dioxygenase activity"/>
    <property type="evidence" value="ECO:0007669"/>
    <property type="project" value="TreeGrafter"/>
</dbReference>
<dbReference type="Gene3D" id="3.60.130.10">
    <property type="entry name" value="Clavaminate synthase-like"/>
    <property type="match status" value="1"/>
</dbReference>
<evidence type="ECO:0000256" key="4">
    <source>
        <dbReference type="ARBA" id="ARBA00023002"/>
    </source>
</evidence>
<reference evidence="7" key="1">
    <citation type="submission" date="2021-02" db="EMBL/GenBank/DDBJ databases">
        <authorList>
            <person name="Nieuwenhuis M."/>
            <person name="Van De Peppel L.J.J."/>
        </authorList>
    </citation>
    <scope>NUCLEOTIDE SEQUENCE</scope>
    <source>
        <strain evidence="7">D49</strain>
    </source>
</reference>
<evidence type="ECO:0000259" key="6">
    <source>
        <dbReference type="Pfam" id="PF02668"/>
    </source>
</evidence>
<dbReference type="GO" id="GO:0046872">
    <property type="term" value="F:metal ion binding"/>
    <property type="evidence" value="ECO:0007669"/>
    <property type="project" value="UniProtKB-KW"/>
</dbReference>
<accession>A0A9P7FVA8</accession>
<organism evidence="7 8">
    <name type="scientific">Sphagnurus paluster</name>
    <dbReference type="NCBI Taxonomy" id="117069"/>
    <lineage>
        <taxon>Eukaryota</taxon>
        <taxon>Fungi</taxon>
        <taxon>Dikarya</taxon>
        <taxon>Basidiomycota</taxon>
        <taxon>Agaricomycotina</taxon>
        <taxon>Agaricomycetes</taxon>
        <taxon>Agaricomycetidae</taxon>
        <taxon>Agaricales</taxon>
        <taxon>Tricholomatineae</taxon>
        <taxon>Lyophyllaceae</taxon>
        <taxon>Sphagnurus</taxon>
    </lineage>
</organism>
<dbReference type="PANTHER" id="PTHR30468">
    <property type="entry name" value="ALPHA-KETOGLUTARATE-DEPENDENT SULFONATE DIOXYGENASE"/>
    <property type="match status" value="1"/>
</dbReference>
<evidence type="ECO:0000256" key="2">
    <source>
        <dbReference type="ARBA" id="ARBA00022723"/>
    </source>
</evidence>
<name>A0A9P7FVA8_9AGAR</name>
<keyword evidence="2" id="KW-0479">Metal-binding</keyword>
<keyword evidence="8" id="KW-1185">Reference proteome</keyword>
<keyword evidence="3" id="KW-0223">Dioxygenase</keyword>
<dbReference type="Pfam" id="PF02668">
    <property type="entry name" value="TauD"/>
    <property type="match status" value="1"/>
</dbReference>
<evidence type="ECO:0000256" key="5">
    <source>
        <dbReference type="ARBA" id="ARBA00023004"/>
    </source>
</evidence>
<dbReference type="OrthoDB" id="10257314at2759"/>
<reference evidence="7" key="2">
    <citation type="submission" date="2021-10" db="EMBL/GenBank/DDBJ databases">
        <title>Phylogenomics reveals ancestral predisposition of the termite-cultivated fungus Termitomyces towards a domesticated lifestyle.</title>
        <authorList>
            <person name="Auxier B."/>
            <person name="Grum-Grzhimaylo A."/>
            <person name="Cardenas M.E."/>
            <person name="Lodge J.D."/>
            <person name="Laessoe T."/>
            <person name="Pedersen O."/>
            <person name="Smith M.E."/>
            <person name="Kuyper T.W."/>
            <person name="Franco-Molano E.A."/>
            <person name="Baroni T.J."/>
            <person name="Aanen D.K."/>
        </authorList>
    </citation>
    <scope>NUCLEOTIDE SEQUENCE</scope>
    <source>
        <strain evidence="7">D49</strain>
    </source>
</reference>
<evidence type="ECO:0000313" key="8">
    <source>
        <dbReference type="Proteomes" id="UP000717328"/>
    </source>
</evidence>
<comment type="caution">
    <text evidence="7">The sequence shown here is derived from an EMBL/GenBank/DDBJ whole genome shotgun (WGS) entry which is preliminary data.</text>
</comment>
<proteinExistence type="inferred from homology"/>
<evidence type="ECO:0000313" key="7">
    <source>
        <dbReference type="EMBL" id="KAG5636948.1"/>
    </source>
</evidence>
<dbReference type="Proteomes" id="UP000717328">
    <property type="component" value="Unassembled WGS sequence"/>
</dbReference>